<gene>
    <name evidence="3" type="ORF">D2L64_13505</name>
</gene>
<keyword evidence="4" id="KW-1185">Reference proteome</keyword>
<dbReference type="Pfam" id="PF13185">
    <property type="entry name" value="GAF_2"/>
    <property type="match status" value="1"/>
</dbReference>
<dbReference type="PANTHER" id="PTHR33744:SF15">
    <property type="entry name" value="CARBOHYDRATE DIACID REGULATOR"/>
    <property type="match status" value="1"/>
</dbReference>
<dbReference type="InterPro" id="IPR003018">
    <property type="entry name" value="GAF"/>
</dbReference>
<dbReference type="SUPFAM" id="SSF55781">
    <property type="entry name" value="GAF domain-like"/>
    <property type="match status" value="1"/>
</dbReference>
<evidence type="ECO:0000256" key="1">
    <source>
        <dbReference type="ARBA" id="ARBA00006754"/>
    </source>
</evidence>
<dbReference type="Pfam" id="PF13556">
    <property type="entry name" value="HTH_30"/>
    <property type="match status" value="1"/>
</dbReference>
<comment type="caution">
    <text evidence="3">The sequence shown here is derived from an EMBL/GenBank/DDBJ whole genome shotgun (WGS) entry which is preliminary data.</text>
</comment>
<dbReference type="Pfam" id="PF17853">
    <property type="entry name" value="GGDEF_2"/>
    <property type="match status" value="1"/>
</dbReference>
<comment type="similarity">
    <text evidence="1">Belongs to the CdaR family.</text>
</comment>
<dbReference type="Gene3D" id="1.10.10.2840">
    <property type="entry name" value="PucR C-terminal helix-turn-helix domain"/>
    <property type="match status" value="1"/>
</dbReference>
<protein>
    <submittedName>
        <fullName evidence="3">GAF domain-containing protein</fullName>
    </submittedName>
</protein>
<feature type="domain" description="GAF" evidence="2">
    <location>
        <begin position="118"/>
        <end position="268"/>
    </location>
</feature>
<dbReference type="Gene3D" id="3.30.450.40">
    <property type="match status" value="1"/>
</dbReference>
<proteinExistence type="inferred from homology"/>
<dbReference type="SMART" id="SM00065">
    <property type="entry name" value="GAF"/>
    <property type="match status" value="1"/>
</dbReference>
<organism evidence="3 4">
    <name type="scientific">Micromonospora radicis</name>
    <dbReference type="NCBI Taxonomy" id="1894971"/>
    <lineage>
        <taxon>Bacteria</taxon>
        <taxon>Bacillati</taxon>
        <taxon>Actinomycetota</taxon>
        <taxon>Actinomycetes</taxon>
        <taxon>Micromonosporales</taxon>
        <taxon>Micromonosporaceae</taxon>
        <taxon>Micromonospora</taxon>
    </lineage>
</organism>
<sequence>MLLLRRIRSRSGGGSRGGSLDVAEFAGQAGYRQNPSLWRTAPAAGVVCACCTPVVIIPCWRHRGFAAVTPTVATAGRCTARRPPRRVLFMPGGHQGALAERRAAVLSRLVLLFAQGRDLVELADDAVQLVARETGAAAVFVYLWDEDEERLVLRVATPGPQQTGVGEIRLRLGEGITGWAALRRRSVIIDRDLQEDPRFIGFDEIEEEEFRSILAVPIADEQSRLRGVFALYSKDEAAFGEDELAIAVEVGRLLATGLLRAETVADLNRQSAAAHFLLDFPSVARTALVPCLQFAARRLLDLLDIDVCMLEYISRRESGATPIIFAFRSVDGDNRVWSTHSRVAAQSSIDQNCAGLENSSVAIGMGASHGVLSCYRRARFRARDFERMSVLATQLGVLLEAVDLNSVGSSLATRLRLTQDDAEAARILSELNVEGPVCPVVVRVHSVRGDWETVSRSLKDTLASVAGARGIVLLHSTWGMVLVDAPGGRVSADFSVRLLKALQRLSDETGLRASVGMGSVSPTPAQIRQSINHARQALDWTEAYGRGLPVTLASYAEIRDVLPLVEVVSSMAPKIAETARALDPLVRYDVAQGSHLVRTLAVLASCGGSVNEAAVRLVIHRNTLRQRMQRIEQLLGLSLDATTDWPVLGLSTRVAAIRVDKVRAASRR</sequence>
<dbReference type="InterPro" id="IPR029016">
    <property type="entry name" value="GAF-like_dom_sf"/>
</dbReference>
<dbReference type="InterPro" id="IPR025736">
    <property type="entry name" value="PucR_C-HTH_dom"/>
</dbReference>
<dbReference type="InterPro" id="IPR041522">
    <property type="entry name" value="CdaR_GGDEF"/>
</dbReference>
<dbReference type="AlphaFoldDB" id="A0A418MU80"/>
<accession>A0A418MU80</accession>
<dbReference type="InterPro" id="IPR051448">
    <property type="entry name" value="CdaR-like_regulators"/>
</dbReference>
<dbReference type="PANTHER" id="PTHR33744">
    <property type="entry name" value="CARBOHYDRATE DIACID REGULATOR"/>
    <property type="match status" value="1"/>
</dbReference>
<dbReference type="EMBL" id="QXEC01000011">
    <property type="protein sequence ID" value="RIV37964.1"/>
    <property type="molecule type" value="Genomic_DNA"/>
</dbReference>
<dbReference type="InterPro" id="IPR042070">
    <property type="entry name" value="PucR_C-HTH_sf"/>
</dbReference>
<evidence type="ECO:0000259" key="2">
    <source>
        <dbReference type="SMART" id="SM00065"/>
    </source>
</evidence>
<name>A0A418MU80_9ACTN</name>
<dbReference type="Proteomes" id="UP000283832">
    <property type="component" value="Unassembled WGS sequence"/>
</dbReference>
<evidence type="ECO:0000313" key="4">
    <source>
        <dbReference type="Proteomes" id="UP000283832"/>
    </source>
</evidence>
<reference evidence="3 4" key="1">
    <citation type="submission" date="2018-08" db="EMBL/GenBank/DDBJ databases">
        <title>Jishengella sp. nov., isolated from a root of Azadirachta indica A. Juss. var. siamensis Valenton.</title>
        <authorList>
            <person name="Kuncharoen N."/>
            <person name="Tanasupawat S."/>
            <person name="Kudo T."/>
            <person name="Ohkuma M."/>
        </authorList>
    </citation>
    <scope>NUCLEOTIDE SEQUENCE [LARGE SCALE GENOMIC DNA]</scope>
    <source>
        <strain evidence="3 4">AZ1-13</strain>
    </source>
</reference>
<evidence type="ECO:0000313" key="3">
    <source>
        <dbReference type="EMBL" id="RIV37964.1"/>
    </source>
</evidence>